<dbReference type="Pfam" id="PF08282">
    <property type="entry name" value="Hydrolase_3"/>
    <property type="match status" value="1"/>
</dbReference>
<dbReference type="InterPro" id="IPR023214">
    <property type="entry name" value="HAD_sf"/>
</dbReference>
<protein>
    <submittedName>
        <fullName evidence="1">Hydroxymethylpyrimidine pyrophosphatase</fullName>
    </submittedName>
</protein>
<reference evidence="1 2" key="1">
    <citation type="submission" date="2022-06" db="EMBL/GenBank/DDBJ databases">
        <title>Genomic Encyclopedia of Archaeal and Bacterial Type Strains, Phase II (KMG-II): from individual species to whole genera.</title>
        <authorList>
            <person name="Goeker M."/>
        </authorList>
    </citation>
    <scope>NUCLEOTIDE SEQUENCE [LARGE SCALE GENOMIC DNA]</scope>
    <source>
        <strain evidence="1 2">DSM 45037</strain>
    </source>
</reference>
<keyword evidence="2" id="KW-1185">Reference proteome</keyword>
<dbReference type="RefSeq" id="WP_253652904.1">
    <property type="nucleotide sequence ID" value="NZ_BAAAOE010000004.1"/>
</dbReference>
<sequence length="270" mass="29298">MSDAIAAVDLDRTLIFSAASAGVPVEGLRCVEHLDDRPLSYMSPVTVDLLDELDEQALVVPVTTRTVAQYRRVRFPGRPRPFAVAANGGEILVDGAPDPLWRKQIDAAVSGSLPVATVYERIVADADPVWLRAARVADDLFCYAVIDPATAPDDLVERWRVWAEADGWNVSRQGRKVYVMPDAVTKWAAVAEIAARTGVPADRVVAAGDGALDRPVLERAHRAIRPRHGELEELSWHHPTLSVSSASGVAASEEIVATLLTWTDDRDGNP</sequence>
<evidence type="ECO:0000313" key="1">
    <source>
        <dbReference type="EMBL" id="MCP2159330.1"/>
    </source>
</evidence>
<dbReference type="InterPro" id="IPR036412">
    <property type="entry name" value="HAD-like_sf"/>
</dbReference>
<organism evidence="1 2">
    <name type="scientific">Williamsia serinedens</name>
    <dbReference type="NCBI Taxonomy" id="391736"/>
    <lineage>
        <taxon>Bacteria</taxon>
        <taxon>Bacillati</taxon>
        <taxon>Actinomycetota</taxon>
        <taxon>Actinomycetes</taxon>
        <taxon>Mycobacteriales</taxon>
        <taxon>Nocardiaceae</taxon>
        <taxon>Williamsia</taxon>
    </lineage>
</organism>
<evidence type="ECO:0000313" key="2">
    <source>
        <dbReference type="Proteomes" id="UP001205740"/>
    </source>
</evidence>
<name>A0ABT1GWK0_9NOCA</name>
<dbReference type="EMBL" id="JAMTCG010000001">
    <property type="protein sequence ID" value="MCP2159330.1"/>
    <property type="molecule type" value="Genomic_DNA"/>
</dbReference>
<comment type="caution">
    <text evidence="1">The sequence shown here is derived from an EMBL/GenBank/DDBJ whole genome shotgun (WGS) entry which is preliminary data.</text>
</comment>
<dbReference type="SUPFAM" id="SSF56784">
    <property type="entry name" value="HAD-like"/>
    <property type="match status" value="1"/>
</dbReference>
<proteinExistence type="predicted"/>
<dbReference type="Gene3D" id="3.40.50.1000">
    <property type="entry name" value="HAD superfamily/HAD-like"/>
    <property type="match status" value="2"/>
</dbReference>
<dbReference type="Proteomes" id="UP001205740">
    <property type="component" value="Unassembled WGS sequence"/>
</dbReference>
<gene>
    <name evidence="1" type="ORF">LX12_000494</name>
</gene>
<accession>A0ABT1GWK0</accession>